<dbReference type="InterPro" id="IPR002893">
    <property type="entry name" value="Znf_MYND"/>
</dbReference>
<dbReference type="Pfam" id="PF01753">
    <property type="entry name" value="zf-MYND"/>
    <property type="match status" value="1"/>
</dbReference>
<dbReference type="EMBL" id="KV417738">
    <property type="protein sequence ID" value="KZP07865.1"/>
    <property type="molecule type" value="Genomic_DNA"/>
</dbReference>
<dbReference type="GO" id="GO:0008270">
    <property type="term" value="F:zinc ion binding"/>
    <property type="evidence" value="ECO:0007669"/>
    <property type="project" value="UniProtKB-KW"/>
</dbReference>
<feature type="domain" description="MYND-type" evidence="5">
    <location>
        <begin position="5"/>
        <end position="42"/>
    </location>
</feature>
<evidence type="ECO:0000256" key="1">
    <source>
        <dbReference type="ARBA" id="ARBA00022723"/>
    </source>
</evidence>
<organism evidence="6 8">
    <name type="scientific">Athelia psychrophila</name>
    <dbReference type="NCBI Taxonomy" id="1759441"/>
    <lineage>
        <taxon>Eukaryota</taxon>
        <taxon>Fungi</taxon>
        <taxon>Dikarya</taxon>
        <taxon>Basidiomycota</taxon>
        <taxon>Agaricomycotina</taxon>
        <taxon>Agaricomycetes</taxon>
        <taxon>Agaricomycetidae</taxon>
        <taxon>Atheliales</taxon>
        <taxon>Atheliaceae</taxon>
        <taxon>Athelia</taxon>
    </lineage>
</organism>
<sequence length="243" mass="28035">MPPACHDCEGTQNLKRCSKCHVTYYCSPECQSNDWQDHKQDCETVASEGEVLPHKRYDSALKEVWDKLGGHRHLFASVSYFAKWGEHQLAMGAGMQRVNPATQYLMLNIDMQVRVRKERWSLKGVGARLMVEEIAQREELHPEETAESWNAKFRMHRTGGTWLIDHERMVEVVVYVNRVVRRGDRGMTHATRFMSTVAYTVIDDPYGTRTGGTMVLLGDELGRAKYWEVAQQLVSDIIKEYRP</sequence>
<name>A0A165WSB2_9AGAM</name>
<proteinExistence type="predicted"/>
<dbReference type="AlphaFoldDB" id="A0A165WSB2"/>
<reference evidence="6 8" key="1">
    <citation type="journal article" date="2016" name="Mol. Biol. Evol.">
        <title>Comparative Genomics of Early-Diverging Mushroom-Forming Fungi Provides Insights into the Origins of Lignocellulose Decay Capabilities.</title>
        <authorList>
            <person name="Nagy L.G."/>
            <person name="Riley R."/>
            <person name="Tritt A."/>
            <person name="Adam C."/>
            <person name="Daum C."/>
            <person name="Floudas D."/>
            <person name="Sun H."/>
            <person name="Yadav J.S."/>
            <person name="Pangilinan J."/>
            <person name="Larsson K.H."/>
            <person name="Matsuura K."/>
            <person name="Barry K."/>
            <person name="Labutti K."/>
            <person name="Kuo R."/>
            <person name="Ohm R.A."/>
            <person name="Bhattacharya S.S."/>
            <person name="Shirouzu T."/>
            <person name="Yoshinaga Y."/>
            <person name="Martin F.M."/>
            <person name="Grigoriev I.V."/>
            <person name="Hibbett D.S."/>
        </authorList>
    </citation>
    <scope>NUCLEOTIDE SEQUENCE [LARGE SCALE GENOMIC DNA]</scope>
    <source>
        <strain evidence="6 8">CBS 109695</strain>
    </source>
</reference>
<evidence type="ECO:0000313" key="6">
    <source>
        <dbReference type="EMBL" id="KZP07865.1"/>
    </source>
</evidence>
<dbReference type="OrthoDB" id="3145515at2759"/>
<evidence type="ECO:0000259" key="5">
    <source>
        <dbReference type="PROSITE" id="PS50865"/>
    </source>
</evidence>
<evidence type="ECO:0000313" key="7">
    <source>
        <dbReference type="EMBL" id="KZP26092.1"/>
    </source>
</evidence>
<evidence type="ECO:0000313" key="8">
    <source>
        <dbReference type="Proteomes" id="UP000076532"/>
    </source>
</evidence>
<dbReference type="Proteomes" id="UP000076532">
    <property type="component" value="Unassembled WGS sequence"/>
</dbReference>
<dbReference type="PROSITE" id="PS01360">
    <property type="entry name" value="ZF_MYND_1"/>
    <property type="match status" value="1"/>
</dbReference>
<accession>A0A165WSB2</accession>
<keyword evidence="3" id="KW-0862">Zinc</keyword>
<keyword evidence="2 4" id="KW-0863">Zinc-finger</keyword>
<dbReference type="EMBL" id="KV417516">
    <property type="protein sequence ID" value="KZP26092.1"/>
    <property type="molecule type" value="Genomic_DNA"/>
</dbReference>
<evidence type="ECO:0000256" key="4">
    <source>
        <dbReference type="PROSITE-ProRule" id="PRU00134"/>
    </source>
</evidence>
<protein>
    <recommendedName>
        <fullName evidence="5">MYND-type domain-containing protein</fullName>
    </recommendedName>
</protein>
<evidence type="ECO:0000256" key="3">
    <source>
        <dbReference type="ARBA" id="ARBA00022833"/>
    </source>
</evidence>
<keyword evidence="1" id="KW-0479">Metal-binding</keyword>
<gene>
    <name evidence="7" type="ORF">FIBSPDRAFT_887486</name>
    <name evidence="6" type="ORF">FIBSPDRAFT_901739</name>
</gene>
<dbReference type="Gene3D" id="6.10.140.2220">
    <property type="match status" value="1"/>
</dbReference>
<evidence type="ECO:0000256" key="2">
    <source>
        <dbReference type="ARBA" id="ARBA00022771"/>
    </source>
</evidence>
<dbReference type="SUPFAM" id="SSF144232">
    <property type="entry name" value="HIT/MYND zinc finger-like"/>
    <property type="match status" value="1"/>
</dbReference>
<dbReference type="PROSITE" id="PS50865">
    <property type="entry name" value="ZF_MYND_2"/>
    <property type="match status" value="1"/>
</dbReference>
<keyword evidence="8" id="KW-1185">Reference proteome</keyword>